<evidence type="ECO:0000313" key="4">
    <source>
        <dbReference type="Proteomes" id="UP000448199"/>
    </source>
</evidence>
<proteinExistence type="predicted"/>
<organism evidence="3 4">
    <name type="scientific">Qipengyuania vulgaris</name>
    <dbReference type="NCBI Taxonomy" id="291985"/>
    <lineage>
        <taxon>Bacteria</taxon>
        <taxon>Pseudomonadati</taxon>
        <taxon>Pseudomonadota</taxon>
        <taxon>Alphaproteobacteria</taxon>
        <taxon>Sphingomonadales</taxon>
        <taxon>Erythrobacteraceae</taxon>
        <taxon>Qipengyuania</taxon>
    </lineage>
</organism>
<evidence type="ECO:0000259" key="2">
    <source>
        <dbReference type="Pfam" id="PF07811"/>
    </source>
</evidence>
<dbReference type="OrthoDB" id="7187024at2"/>
<gene>
    <name evidence="3" type="ORF">GRI69_08365</name>
</gene>
<reference evidence="3 4" key="1">
    <citation type="submission" date="2019-12" db="EMBL/GenBank/DDBJ databases">
        <title>Genomic-based taxomic classification of the family Erythrobacteraceae.</title>
        <authorList>
            <person name="Xu L."/>
        </authorList>
    </citation>
    <scope>NUCLEOTIDE SEQUENCE [LARGE SCALE GENOMIC DNA]</scope>
    <source>
        <strain evidence="3 4">DSM 17792</strain>
    </source>
</reference>
<feature type="transmembrane region" description="Helical" evidence="1">
    <location>
        <begin position="21"/>
        <end position="41"/>
    </location>
</feature>
<protein>
    <submittedName>
        <fullName evidence="3">Pilus assembly protein</fullName>
    </submittedName>
</protein>
<dbReference type="Pfam" id="PF07811">
    <property type="entry name" value="TadE"/>
    <property type="match status" value="1"/>
</dbReference>
<sequence>MIRARAFLRDVRGAMAAEFALVLPIMLLFLFGIMDVGYYAWAINQGEKATQMGARWAVATNLVPSGLANYSFASAGSVPQGTVVPISAFPGLTCTSTACTCKGQCAFGTARNGAAFDAIVGRMQDFKGNITPENVQIDYDWSGLGYSGDPNGPDVAPIVTVRLIDMEHRPLFGLLIGSVDLPEFAYSLTSEDGEGTISN</sequence>
<keyword evidence="4" id="KW-1185">Reference proteome</keyword>
<dbReference type="InterPro" id="IPR012495">
    <property type="entry name" value="TadE-like_dom"/>
</dbReference>
<dbReference type="RefSeq" id="WP_160727802.1">
    <property type="nucleotide sequence ID" value="NZ_WTYC01000003.1"/>
</dbReference>
<comment type="caution">
    <text evidence="3">The sequence shown here is derived from an EMBL/GenBank/DDBJ whole genome shotgun (WGS) entry which is preliminary data.</text>
</comment>
<evidence type="ECO:0000256" key="1">
    <source>
        <dbReference type="SAM" id="Phobius"/>
    </source>
</evidence>
<dbReference type="Proteomes" id="UP000448199">
    <property type="component" value="Unassembled WGS sequence"/>
</dbReference>
<dbReference type="EMBL" id="WTYC01000003">
    <property type="protein sequence ID" value="MXO48267.1"/>
    <property type="molecule type" value="Genomic_DNA"/>
</dbReference>
<name>A0A844XSQ1_9SPHN</name>
<dbReference type="AlphaFoldDB" id="A0A844XSQ1"/>
<feature type="domain" description="TadE-like" evidence="2">
    <location>
        <begin position="13"/>
        <end position="55"/>
    </location>
</feature>
<evidence type="ECO:0000313" key="3">
    <source>
        <dbReference type="EMBL" id="MXO48267.1"/>
    </source>
</evidence>
<keyword evidence="1" id="KW-0812">Transmembrane</keyword>
<accession>A0A844XSQ1</accession>
<keyword evidence="1" id="KW-0472">Membrane</keyword>
<keyword evidence="1" id="KW-1133">Transmembrane helix</keyword>